<protein>
    <submittedName>
        <fullName evidence="4">Metal-binding domain</fullName>
    </submittedName>
</protein>
<keyword evidence="2" id="KW-1133">Transmembrane helix</keyword>
<keyword evidence="2" id="KW-0812">Transmembrane</keyword>
<evidence type="ECO:0000313" key="4">
    <source>
        <dbReference type="EMBL" id="QSG02025.1"/>
    </source>
</evidence>
<reference evidence="4" key="1">
    <citation type="submission" date="2020-11" db="EMBL/GenBank/DDBJ databases">
        <title>Carbohydrate-dependent, anaerobic sulfur respiration: A novel catabolism in halophilic archaea.</title>
        <authorList>
            <person name="Sorokin D.Y."/>
            <person name="Messina E."/>
            <person name="Smedile F."/>
            <person name="La Cono V."/>
            <person name="Hallsworth J.E."/>
            <person name="Yakimov M.M."/>
        </authorList>
    </citation>
    <scope>NUCLEOTIDE SEQUENCE</scope>
    <source>
        <strain evidence="4">AArc-S</strain>
    </source>
</reference>
<dbReference type="RefSeq" id="WP_238479124.1">
    <property type="nucleotide sequence ID" value="NZ_CP064786.1"/>
</dbReference>
<dbReference type="KEGG" id="hara:AArcS_0801"/>
<evidence type="ECO:0000313" key="5">
    <source>
        <dbReference type="Proteomes" id="UP000663586"/>
    </source>
</evidence>
<evidence type="ECO:0000259" key="3">
    <source>
        <dbReference type="PROSITE" id="PS00028"/>
    </source>
</evidence>
<organism evidence="4 5">
    <name type="scientific">Natranaeroarchaeum sulfidigenes</name>
    <dbReference type="NCBI Taxonomy" id="2784880"/>
    <lineage>
        <taxon>Archaea</taxon>
        <taxon>Methanobacteriati</taxon>
        <taxon>Methanobacteriota</taxon>
        <taxon>Stenosarchaea group</taxon>
        <taxon>Halobacteria</taxon>
        <taxon>Halobacteriales</taxon>
        <taxon>Natronoarchaeaceae</taxon>
        <taxon>Natranaeroarchaeum</taxon>
    </lineage>
</organism>
<dbReference type="InterPro" id="IPR013087">
    <property type="entry name" value="Znf_C2H2_type"/>
</dbReference>
<keyword evidence="5" id="KW-1185">Reference proteome</keyword>
<feature type="transmembrane region" description="Helical" evidence="2">
    <location>
        <begin position="74"/>
        <end position="92"/>
    </location>
</feature>
<dbReference type="Pfam" id="PF24166">
    <property type="entry name" value="DUF7410"/>
    <property type="match status" value="1"/>
</dbReference>
<evidence type="ECO:0000256" key="2">
    <source>
        <dbReference type="SAM" id="Phobius"/>
    </source>
</evidence>
<dbReference type="AlphaFoldDB" id="A0A897MUW1"/>
<feature type="region of interest" description="Disordered" evidence="1">
    <location>
        <begin position="1"/>
        <end position="22"/>
    </location>
</feature>
<dbReference type="EMBL" id="CP064786">
    <property type="protein sequence ID" value="QSG02025.1"/>
    <property type="molecule type" value="Genomic_DNA"/>
</dbReference>
<proteinExistence type="predicted"/>
<evidence type="ECO:0000256" key="1">
    <source>
        <dbReference type="SAM" id="MobiDB-lite"/>
    </source>
</evidence>
<dbReference type="PROSITE" id="PS00028">
    <property type="entry name" value="ZINC_FINGER_C2H2_1"/>
    <property type="match status" value="1"/>
</dbReference>
<dbReference type="InterPro" id="IPR055833">
    <property type="entry name" value="DUF7410"/>
</dbReference>
<dbReference type="GeneID" id="70684185"/>
<sequence length="93" mass="10747">MSGSQTHGPSRYEVPDDAPTHSCPYCNRPFRTERLRKLHVGLDHPESIDDDERDTFQEAYLAENDEIGLFRLKVLAVLVLIYFSFLFVYLAVN</sequence>
<gene>
    <name evidence="4" type="ORF">AArcS_0801</name>
</gene>
<keyword evidence="2" id="KW-0472">Membrane</keyword>
<name>A0A897MUW1_9EURY</name>
<accession>A0A897MUW1</accession>
<dbReference type="Proteomes" id="UP000663586">
    <property type="component" value="Chromosome"/>
</dbReference>
<feature type="domain" description="C2H2-type" evidence="3">
    <location>
        <begin position="23"/>
        <end position="44"/>
    </location>
</feature>